<dbReference type="KEGG" id="ptkz:JDV02_006396"/>
<sequence length="103" mass="11192">MGCPCAESEANAGLTVDPYHRAPSSARVSIQSREEATHMSTNASRNHEPKVICTSPGFATRQLIPPSRGIRFVKAHASPEIVRGLVDDSKSVHGNKFRREHTG</sequence>
<evidence type="ECO:0000313" key="3">
    <source>
        <dbReference type="Proteomes" id="UP000829364"/>
    </source>
</evidence>
<proteinExistence type="predicted"/>
<organism evidence="2 3">
    <name type="scientific">Purpureocillium takamizusanense</name>
    <dbReference type="NCBI Taxonomy" id="2060973"/>
    <lineage>
        <taxon>Eukaryota</taxon>
        <taxon>Fungi</taxon>
        <taxon>Dikarya</taxon>
        <taxon>Ascomycota</taxon>
        <taxon>Pezizomycotina</taxon>
        <taxon>Sordariomycetes</taxon>
        <taxon>Hypocreomycetidae</taxon>
        <taxon>Hypocreales</taxon>
        <taxon>Ophiocordycipitaceae</taxon>
        <taxon>Purpureocillium</taxon>
    </lineage>
</organism>
<dbReference type="Proteomes" id="UP000829364">
    <property type="component" value="Chromosome 5"/>
</dbReference>
<dbReference type="AlphaFoldDB" id="A0A9Q8QK52"/>
<feature type="region of interest" description="Disordered" evidence="1">
    <location>
        <begin position="23"/>
        <end position="51"/>
    </location>
</feature>
<evidence type="ECO:0000256" key="1">
    <source>
        <dbReference type="SAM" id="MobiDB-lite"/>
    </source>
</evidence>
<gene>
    <name evidence="2" type="ORF">JDV02_006396</name>
</gene>
<protein>
    <submittedName>
        <fullName evidence="2">Uncharacterized protein</fullName>
    </submittedName>
</protein>
<dbReference type="RefSeq" id="XP_047843777.1">
    <property type="nucleotide sequence ID" value="XM_047987788.1"/>
</dbReference>
<reference evidence="2" key="1">
    <citation type="submission" date="2021-11" db="EMBL/GenBank/DDBJ databases">
        <title>Purpureocillium_takamizusanense_genome.</title>
        <authorList>
            <person name="Nguyen N.-H."/>
        </authorList>
    </citation>
    <scope>NUCLEOTIDE SEQUENCE</scope>
    <source>
        <strain evidence="2">PT3</strain>
    </source>
</reference>
<dbReference type="EMBL" id="CP086358">
    <property type="protein sequence ID" value="UNI20296.1"/>
    <property type="molecule type" value="Genomic_DNA"/>
</dbReference>
<accession>A0A9Q8QK52</accession>
<name>A0A9Q8QK52_9HYPO</name>
<keyword evidence="3" id="KW-1185">Reference proteome</keyword>
<evidence type="ECO:0000313" key="2">
    <source>
        <dbReference type="EMBL" id="UNI20296.1"/>
    </source>
</evidence>
<dbReference type="GeneID" id="72068345"/>